<evidence type="ECO:0000256" key="1">
    <source>
        <dbReference type="SAM" id="MobiDB-lite"/>
    </source>
</evidence>
<feature type="non-terminal residue" evidence="2">
    <location>
        <position position="1"/>
    </location>
</feature>
<comment type="caution">
    <text evidence="2">The sequence shown here is derived from an EMBL/GenBank/DDBJ whole genome shotgun (WGS) entry which is preliminary data.</text>
</comment>
<keyword evidence="3" id="KW-1185">Reference proteome</keyword>
<feature type="compositionally biased region" description="Low complexity" evidence="1">
    <location>
        <begin position="170"/>
        <end position="192"/>
    </location>
</feature>
<dbReference type="AlphaFoldDB" id="A0A813ER96"/>
<feature type="compositionally biased region" description="Low complexity" evidence="1">
    <location>
        <begin position="77"/>
        <end position="111"/>
    </location>
</feature>
<evidence type="ECO:0000313" key="3">
    <source>
        <dbReference type="Proteomes" id="UP000654075"/>
    </source>
</evidence>
<reference evidence="2" key="1">
    <citation type="submission" date="2021-02" db="EMBL/GenBank/DDBJ databases">
        <authorList>
            <person name="Dougan E. K."/>
            <person name="Rhodes N."/>
            <person name="Thang M."/>
            <person name="Chan C."/>
        </authorList>
    </citation>
    <scope>NUCLEOTIDE SEQUENCE</scope>
</reference>
<gene>
    <name evidence="2" type="ORF">PGLA1383_LOCUS19835</name>
</gene>
<evidence type="ECO:0000313" key="2">
    <source>
        <dbReference type="EMBL" id="CAE8601544.1"/>
    </source>
</evidence>
<feature type="region of interest" description="Disordered" evidence="1">
    <location>
        <begin position="21"/>
        <end position="125"/>
    </location>
</feature>
<name>A0A813ER96_POLGL</name>
<protein>
    <submittedName>
        <fullName evidence="2">Uncharacterized protein</fullName>
    </submittedName>
</protein>
<sequence>QLSWSGAPPQSPRPELVVADVVQPDAVGHAEVSPEMPSASAEGEAPPAESRRPAPLESPVPLRDAKRLAWQEVTSPASTAGVTSDTGGATTATATTASGSERSSRGNGRQSPLRSGKLRPVSPRTRMGDILAGQYSPTRYPESCGRPSRMIGVAGNWLPARPASAASFSFTASSRGSGPLRVSRSSPGSPRPGAREALAASNECVAWLKYRQSDAHVEGEIDKMIVREQGLSQQWTASEYRGLREDIHSRSYRDATKSFSSMARRVKSAKLMASSAQAGLLDRCLRTGRPHV</sequence>
<feature type="region of interest" description="Disordered" evidence="1">
    <location>
        <begin position="170"/>
        <end position="195"/>
    </location>
</feature>
<dbReference type="OrthoDB" id="10599115at2759"/>
<feature type="compositionally biased region" description="Low complexity" evidence="1">
    <location>
        <begin position="33"/>
        <end position="48"/>
    </location>
</feature>
<dbReference type="Proteomes" id="UP000654075">
    <property type="component" value="Unassembled WGS sequence"/>
</dbReference>
<organism evidence="2 3">
    <name type="scientific">Polarella glacialis</name>
    <name type="common">Dinoflagellate</name>
    <dbReference type="NCBI Taxonomy" id="89957"/>
    <lineage>
        <taxon>Eukaryota</taxon>
        <taxon>Sar</taxon>
        <taxon>Alveolata</taxon>
        <taxon>Dinophyceae</taxon>
        <taxon>Suessiales</taxon>
        <taxon>Suessiaceae</taxon>
        <taxon>Polarella</taxon>
    </lineage>
</organism>
<proteinExistence type="predicted"/>
<dbReference type="EMBL" id="CAJNNV010013276">
    <property type="protein sequence ID" value="CAE8601544.1"/>
    <property type="molecule type" value="Genomic_DNA"/>
</dbReference>
<accession>A0A813ER96</accession>